<dbReference type="OrthoDB" id="10262413at2759"/>
<proteinExistence type="predicted"/>
<organism evidence="1 2">
    <name type="scientific">Aspergillus leporis</name>
    <dbReference type="NCBI Taxonomy" id="41062"/>
    <lineage>
        <taxon>Eukaryota</taxon>
        <taxon>Fungi</taxon>
        <taxon>Dikarya</taxon>
        <taxon>Ascomycota</taxon>
        <taxon>Pezizomycotina</taxon>
        <taxon>Eurotiomycetes</taxon>
        <taxon>Eurotiomycetidae</taxon>
        <taxon>Eurotiales</taxon>
        <taxon>Aspergillaceae</taxon>
        <taxon>Aspergillus</taxon>
        <taxon>Aspergillus subgen. Circumdati</taxon>
    </lineage>
</organism>
<name>A0A5N5WJF7_9EURO</name>
<keyword evidence="2" id="KW-1185">Reference proteome</keyword>
<accession>A0A5N5WJF7</accession>
<dbReference type="InterPro" id="IPR036291">
    <property type="entry name" value="NAD(P)-bd_dom_sf"/>
</dbReference>
<protein>
    <recommendedName>
        <fullName evidence="3">NAD-dependent epimerase/dehydratase domain-containing protein</fullName>
    </recommendedName>
</protein>
<sequence>MAPTKPLLTAATGYIGGTVLTQLLQLLNSTVSEIKELFISVLIRKKDQAELYISKGVPQLSLMLVESRVFSDKEDIYSYLKHREALEPYAQRATDIKTVDVGTGFFNQKLLHIPVLIQGAVAAGQAEYVGEGSGAWDYVHVVDLAEFFELLVAKDLKRRNSWMVDIANTTLLILQEAAEKYTGENEQLAEVGLLSNSLTTAELARELGWIPKKEEIDFQQSLLDDFNLLFGQA</sequence>
<evidence type="ECO:0000313" key="1">
    <source>
        <dbReference type="EMBL" id="KAB8068603.1"/>
    </source>
</evidence>
<reference evidence="1 2" key="1">
    <citation type="submission" date="2019-04" db="EMBL/GenBank/DDBJ databases">
        <title>Friends and foes A comparative genomics study of 23 Aspergillus species from section Flavi.</title>
        <authorList>
            <consortium name="DOE Joint Genome Institute"/>
            <person name="Kjaerbolling I."/>
            <person name="Vesth T."/>
            <person name="Frisvad J.C."/>
            <person name="Nybo J.L."/>
            <person name="Theobald S."/>
            <person name="Kildgaard S."/>
            <person name="Isbrandt T."/>
            <person name="Kuo A."/>
            <person name="Sato A."/>
            <person name="Lyhne E.K."/>
            <person name="Kogle M.E."/>
            <person name="Wiebenga A."/>
            <person name="Kun R.S."/>
            <person name="Lubbers R.J."/>
            <person name="Makela M.R."/>
            <person name="Barry K."/>
            <person name="Chovatia M."/>
            <person name="Clum A."/>
            <person name="Daum C."/>
            <person name="Haridas S."/>
            <person name="He G."/>
            <person name="LaButti K."/>
            <person name="Lipzen A."/>
            <person name="Mondo S."/>
            <person name="Riley R."/>
            <person name="Salamov A."/>
            <person name="Simmons B.A."/>
            <person name="Magnuson J.K."/>
            <person name="Henrissat B."/>
            <person name="Mortensen U.H."/>
            <person name="Larsen T.O."/>
            <person name="Devries R.P."/>
            <person name="Grigoriev I.V."/>
            <person name="Machida M."/>
            <person name="Baker S.E."/>
            <person name="Andersen M.R."/>
        </authorList>
    </citation>
    <scope>NUCLEOTIDE SEQUENCE [LARGE SCALE GENOMIC DNA]</scope>
    <source>
        <strain evidence="1 2">CBS 151.66</strain>
    </source>
</reference>
<evidence type="ECO:0008006" key="3">
    <source>
        <dbReference type="Google" id="ProtNLM"/>
    </source>
</evidence>
<dbReference type="SUPFAM" id="SSF51735">
    <property type="entry name" value="NAD(P)-binding Rossmann-fold domains"/>
    <property type="match status" value="1"/>
</dbReference>
<dbReference type="Gene3D" id="3.40.50.720">
    <property type="entry name" value="NAD(P)-binding Rossmann-like Domain"/>
    <property type="match status" value="1"/>
</dbReference>
<dbReference type="AlphaFoldDB" id="A0A5N5WJF7"/>
<evidence type="ECO:0000313" key="2">
    <source>
        <dbReference type="Proteomes" id="UP000326565"/>
    </source>
</evidence>
<dbReference type="Proteomes" id="UP000326565">
    <property type="component" value="Unassembled WGS sequence"/>
</dbReference>
<gene>
    <name evidence="1" type="ORF">BDV29DRAFT_162236</name>
</gene>
<dbReference type="EMBL" id="ML732383">
    <property type="protein sequence ID" value="KAB8068603.1"/>
    <property type="molecule type" value="Genomic_DNA"/>
</dbReference>